<dbReference type="FunFam" id="3.30.70.240:FF:000007">
    <property type="entry name" value="Translation factor GUF1, mitochondrial"/>
    <property type="match status" value="1"/>
</dbReference>
<dbReference type="SUPFAM" id="SSF50447">
    <property type="entry name" value="Translation proteins"/>
    <property type="match status" value="1"/>
</dbReference>
<dbReference type="CDD" id="cd16260">
    <property type="entry name" value="EF4_III"/>
    <property type="match status" value="1"/>
</dbReference>
<dbReference type="GO" id="GO:0005886">
    <property type="term" value="C:plasma membrane"/>
    <property type="evidence" value="ECO:0007669"/>
    <property type="project" value="UniProtKB-SubCell"/>
</dbReference>
<dbReference type="Gene3D" id="3.30.70.2570">
    <property type="entry name" value="Elongation factor 4, C-terminal domain"/>
    <property type="match status" value="1"/>
</dbReference>
<dbReference type="AlphaFoldDB" id="A0A2T3MIP7"/>
<evidence type="ECO:0000256" key="8">
    <source>
        <dbReference type="ARBA" id="ARBA00050293"/>
    </source>
</evidence>
<dbReference type="InterPro" id="IPR006297">
    <property type="entry name" value="EF-4"/>
</dbReference>
<feature type="domain" description="Tr-type G" evidence="13">
    <location>
        <begin position="2"/>
        <end position="184"/>
    </location>
</feature>
<evidence type="ECO:0000259" key="13">
    <source>
        <dbReference type="PROSITE" id="PS51722"/>
    </source>
</evidence>
<dbReference type="CDD" id="cd03699">
    <property type="entry name" value="EF4_II"/>
    <property type="match status" value="1"/>
</dbReference>
<dbReference type="Gene3D" id="2.40.30.10">
    <property type="entry name" value="Translation factors"/>
    <property type="match status" value="1"/>
</dbReference>
<organism evidence="14 15">
    <name type="scientific">Photobacterium iliopiscarium</name>
    <dbReference type="NCBI Taxonomy" id="56192"/>
    <lineage>
        <taxon>Bacteria</taxon>
        <taxon>Pseudomonadati</taxon>
        <taxon>Pseudomonadota</taxon>
        <taxon>Gammaproteobacteria</taxon>
        <taxon>Vibrionales</taxon>
        <taxon>Vibrionaceae</taxon>
        <taxon>Photobacterium</taxon>
    </lineage>
</organism>
<evidence type="ECO:0000256" key="6">
    <source>
        <dbReference type="ARBA" id="ARBA00023134"/>
    </source>
</evidence>
<dbReference type="Pfam" id="PF03144">
    <property type="entry name" value="GTP_EFTU_D2"/>
    <property type="match status" value="1"/>
</dbReference>
<dbReference type="InterPro" id="IPR009000">
    <property type="entry name" value="Transl_B-barrel_sf"/>
</dbReference>
<dbReference type="PANTHER" id="PTHR43512">
    <property type="entry name" value="TRANSLATION FACTOR GUF1-RELATED"/>
    <property type="match status" value="1"/>
</dbReference>
<evidence type="ECO:0000256" key="12">
    <source>
        <dbReference type="HAMAP-Rule" id="MF_00071"/>
    </source>
</evidence>
<dbReference type="HAMAP" id="MF_00071">
    <property type="entry name" value="LepA"/>
    <property type="match status" value="1"/>
</dbReference>
<dbReference type="SUPFAM" id="SSF54980">
    <property type="entry name" value="EF-G C-terminal domain-like"/>
    <property type="match status" value="2"/>
</dbReference>
<dbReference type="InterPro" id="IPR031157">
    <property type="entry name" value="G_TR_CS"/>
</dbReference>
<dbReference type="InterPro" id="IPR004161">
    <property type="entry name" value="EFTu-like_2"/>
</dbReference>
<dbReference type="FunFam" id="3.30.70.870:FF:000004">
    <property type="entry name" value="Translation factor GUF1, mitochondrial"/>
    <property type="match status" value="1"/>
</dbReference>
<evidence type="ECO:0000256" key="9">
    <source>
        <dbReference type="ARBA" id="ARBA00057626"/>
    </source>
</evidence>
<dbReference type="Proteomes" id="UP000241954">
    <property type="component" value="Unassembled WGS sequence"/>
</dbReference>
<comment type="subcellular location">
    <subcellularLocation>
        <location evidence="12">Cell membrane</location>
        <topology evidence="12">Peripheral membrane protein</topology>
        <orientation evidence="12">Cytoplasmic side</orientation>
    </subcellularLocation>
</comment>
<dbReference type="GO" id="GO:0043022">
    <property type="term" value="F:ribosome binding"/>
    <property type="evidence" value="ECO:0007669"/>
    <property type="project" value="UniProtKB-UniRule"/>
</dbReference>
<dbReference type="CDD" id="cd03709">
    <property type="entry name" value="lepA_C"/>
    <property type="match status" value="1"/>
</dbReference>
<name>A0A2T3MIP7_9GAMM</name>
<keyword evidence="2 12" id="KW-1003">Cell membrane</keyword>
<dbReference type="GO" id="GO:0003924">
    <property type="term" value="F:GTPase activity"/>
    <property type="evidence" value="ECO:0007669"/>
    <property type="project" value="UniProtKB-UniRule"/>
</dbReference>
<evidence type="ECO:0000313" key="15">
    <source>
        <dbReference type="Proteomes" id="UP000241954"/>
    </source>
</evidence>
<proteinExistence type="inferred from homology"/>
<protein>
    <recommendedName>
        <fullName evidence="11 12">Elongation factor 4</fullName>
        <shortName evidence="12">EF-4</shortName>
        <ecNumber evidence="11 12">3.6.5.n1</ecNumber>
    </recommendedName>
    <alternativeName>
        <fullName evidence="12">Ribosomal back-translocase LepA</fullName>
    </alternativeName>
</protein>
<accession>A0A2T3MIP7</accession>
<comment type="catalytic activity">
    <reaction evidence="8 12">
        <text>GTP + H2O = GDP + phosphate + H(+)</text>
        <dbReference type="Rhea" id="RHEA:19669"/>
        <dbReference type="ChEBI" id="CHEBI:15377"/>
        <dbReference type="ChEBI" id="CHEBI:15378"/>
        <dbReference type="ChEBI" id="CHEBI:37565"/>
        <dbReference type="ChEBI" id="CHEBI:43474"/>
        <dbReference type="ChEBI" id="CHEBI:58189"/>
        <dbReference type="EC" id="3.6.5.n1"/>
    </reaction>
</comment>
<dbReference type="GO" id="GO:0097216">
    <property type="term" value="F:guanosine tetraphosphate binding"/>
    <property type="evidence" value="ECO:0007669"/>
    <property type="project" value="UniProtKB-ARBA"/>
</dbReference>
<evidence type="ECO:0000256" key="10">
    <source>
        <dbReference type="ARBA" id="ARBA00061052"/>
    </source>
</evidence>
<keyword evidence="3 12" id="KW-0547">Nucleotide-binding</keyword>
<dbReference type="RefSeq" id="WP_107237685.1">
    <property type="nucleotide sequence ID" value="NZ_PYLW01000017.1"/>
</dbReference>
<dbReference type="Pfam" id="PF06421">
    <property type="entry name" value="LepA_C"/>
    <property type="match status" value="1"/>
</dbReference>
<dbReference type="PRINTS" id="PR00315">
    <property type="entry name" value="ELONGATNFCT"/>
</dbReference>
<feature type="binding site" evidence="12">
    <location>
        <begin position="131"/>
        <end position="134"/>
    </location>
    <ligand>
        <name>GTP</name>
        <dbReference type="ChEBI" id="CHEBI:37565"/>
    </ligand>
</feature>
<dbReference type="InterPro" id="IPR035654">
    <property type="entry name" value="LepA_IV"/>
</dbReference>
<evidence type="ECO:0000256" key="11">
    <source>
        <dbReference type="ARBA" id="ARBA00066744"/>
    </source>
</evidence>
<dbReference type="Gene3D" id="3.30.70.870">
    <property type="entry name" value="Elongation Factor G (Translational Gtpase), domain 3"/>
    <property type="match status" value="1"/>
</dbReference>
<dbReference type="InterPro" id="IPR005225">
    <property type="entry name" value="Small_GTP-bd"/>
</dbReference>
<dbReference type="GO" id="GO:0005525">
    <property type="term" value="F:GTP binding"/>
    <property type="evidence" value="ECO:0007669"/>
    <property type="project" value="UniProtKB-UniRule"/>
</dbReference>
<keyword evidence="6 12" id="KW-0342">GTP-binding</keyword>
<evidence type="ECO:0000256" key="3">
    <source>
        <dbReference type="ARBA" id="ARBA00022741"/>
    </source>
</evidence>
<dbReference type="EMBL" id="PYLW01000017">
    <property type="protein sequence ID" value="PSV94622.1"/>
    <property type="molecule type" value="Genomic_DNA"/>
</dbReference>
<keyword evidence="7 12" id="KW-0472">Membrane</keyword>
<dbReference type="NCBIfam" id="TIGR01393">
    <property type="entry name" value="lepA"/>
    <property type="match status" value="1"/>
</dbReference>
<dbReference type="Gene3D" id="3.40.50.300">
    <property type="entry name" value="P-loop containing nucleotide triphosphate hydrolases"/>
    <property type="match status" value="1"/>
</dbReference>
<keyword evidence="14" id="KW-0251">Elongation factor</keyword>
<dbReference type="FunFam" id="3.30.70.2570:FF:000001">
    <property type="entry name" value="Translation factor GUF1, mitochondrial"/>
    <property type="match status" value="1"/>
</dbReference>
<dbReference type="Gene3D" id="3.30.70.240">
    <property type="match status" value="1"/>
</dbReference>
<dbReference type="InterPro" id="IPR000640">
    <property type="entry name" value="EFG_V-like"/>
</dbReference>
<evidence type="ECO:0000256" key="2">
    <source>
        <dbReference type="ARBA" id="ARBA00022475"/>
    </source>
</evidence>
<dbReference type="SUPFAM" id="SSF52540">
    <property type="entry name" value="P-loop containing nucleoside triphosphate hydrolases"/>
    <property type="match status" value="1"/>
</dbReference>
<dbReference type="NCBIfam" id="TIGR00231">
    <property type="entry name" value="small_GTP"/>
    <property type="match status" value="1"/>
</dbReference>
<comment type="similarity">
    <text evidence="1 12">Belongs to the TRAFAC class translation factor GTPase superfamily. Classic translation factor GTPase family. LepA subfamily.</text>
</comment>
<dbReference type="PROSITE" id="PS00301">
    <property type="entry name" value="G_TR_1"/>
    <property type="match status" value="1"/>
</dbReference>
<dbReference type="InterPro" id="IPR038363">
    <property type="entry name" value="LepA_C_sf"/>
</dbReference>
<dbReference type="Pfam" id="PF00009">
    <property type="entry name" value="GTP_EFTU"/>
    <property type="match status" value="1"/>
</dbReference>
<evidence type="ECO:0000256" key="1">
    <source>
        <dbReference type="ARBA" id="ARBA00005454"/>
    </source>
</evidence>
<dbReference type="GO" id="GO:0003746">
    <property type="term" value="F:translation elongation factor activity"/>
    <property type="evidence" value="ECO:0007669"/>
    <property type="project" value="UniProtKB-UniRule"/>
</dbReference>
<dbReference type="Pfam" id="PF00679">
    <property type="entry name" value="EFG_C"/>
    <property type="match status" value="1"/>
</dbReference>
<dbReference type="CDD" id="cd01890">
    <property type="entry name" value="LepA"/>
    <property type="match status" value="1"/>
</dbReference>
<evidence type="ECO:0000256" key="4">
    <source>
        <dbReference type="ARBA" id="ARBA00022801"/>
    </source>
</evidence>
<sequence length="598" mass="66120">MKHIRNFSIIAHIDHGKSTLSDRLIQVCGGLSDREMAAQVLDSMDLERERGITIKAQSVTLDYTAKDGETYQLNFIDTPGHVDFSYEVSRSLAACEGALLVVDAGQGVEAQTLANCYTAMEMDLEVVPILNKIDLPAADPERVAEEIEDIVGIDALDAVRCSAKTGVGVDEVLEKIVEAIPAPIGDPDAPLQALIIDSWFDNYLGVVSLVRIKNGKIKKNDKIKVMTTGQIWGVDRLGIFTPKQVDTTELNTGEVGWVVCGIKDILGAPVGDTLTLAKGGCETALPGFEKVKPQVYAGLFPVSSDDYENFRDALGKLSLNDASLFYEPESSTALGFGFRCGFLGMLHMEIIQERLEREYDLNLITTAPTVVYEVKKTDGTMLYVDSPSKLPAVNDIEIMGEPIARCNILVPSEYLGNVITLCIEKRGMQVDMVYHGNQVALTYDIPMSEVVLDFFDRLKSTSRGYASLDYNFQRYQESDMVRVDILLNGERVDALAIITHKENSQTRGRDVVEKMKEFIPRQMFDIAIQAAIGAHIIARSTVKQLRKNVIAKCYGGDISRKKKLLQKQKDGKKRMKQIGNVELPQEAFLAILHVGKDK</sequence>
<evidence type="ECO:0000313" key="14">
    <source>
        <dbReference type="EMBL" id="PSV94622.1"/>
    </source>
</evidence>
<comment type="function">
    <text evidence="9 12">Required for accurate and efficient protein synthesis under certain stress conditions. May act as a fidelity factor of the translation reaction, by catalyzing a one-codon backward translocation of tRNAs on improperly translocated ribosomes. Back-translocation proceeds from a post-translocation (POST) complex to a pre-translocation (PRE) complex, thus giving elongation factor G a second chance to translocate the tRNAs correctly. Binds to ribosomes in a GTP-dependent manner.</text>
</comment>
<keyword evidence="5 12" id="KW-0648">Protein biosynthesis</keyword>
<dbReference type="InterPro" id="IPR035647">
    <property type="entry name" value="EFG_III/V"/>
</dbReference>
<dbReference type="EC" id="3.6.5.n1" evidence="11 12"/>
<feature type="binding site" evidence="12">
    <location>
        <begin position="14"/>
        <end position="19"/>
    </location>
    <ligand>
        <name>GTP</name>
        <dbReference type="ChEBI" id="CHEBI:37565"/>
    </ligand>
</feature>
<gene>
    <name evidence="12" type="primary">lepA</name>
    <name evidence="14" type="ORF">C9I88_14435</name>
</gene>
<dbReference type="FunFam" id="3.40.50.300:FF:000078">
    <property type="entry name" value="Elongation factor 4"/>
    <property type="match status" value="1"/>
</dbReference>
<dbReference type="SMART" id="SM00838">
    <property type="entry name" value="EFG_C"/>
    <property type="match status" value="1"/>
</dbReference>
<dbReference type="GO" id="GO:0045727">
    <property type="term" value="P:positive regulation of translation"/>
    <property type="evidence" value="ECO:0007669"/>
    <property type="project" value="UniProtKB-UniRule"/>
</dbReference>
<dbReference type="InterPro" id="IPR000795">
    <property type="entry name" value="T_Tr_GTP-bd_dom"/>
</dbReference>
<dbReference type="PANTHER" id="PTHR43512:SF4">
    <property type="entry name" value="TRANSLATION FACTOR GUF1 HOMOLOG, CHLOROPLASTIC"/>
    <property type="match status" value="1"/>
</dbReference>
<comment type="similarity">
    <text evidence="10">Belongs to the GTP-binding elongation factor family. LepA subfamily.</text>
</comment>
<dbReference type="InterPro" id="IPR027417">
    <property type="entry name" value="P-loop_NTPase"/>
</dbReference>
<dbReference type="FunFam" id="2.40.30.10:FF:000015">
    <property type="entry name" value="Translation factor GUF1, mitochondrial"/>
    <property type="match status" value="1"/>
</dbReference>
<evidence type="ECO:0000256" key="5">
    <source>
        <dbReference type="ARBA" id="ARBA00022917"/>
    </source>
</evidence>
<dbReference type="PROSITE" id="PS51722">
    <property type="entry name" value="G_TR_2"/>
    <property type="match status" value="1"/>
</dbReference>
<reference evidence="14 15" key="1">
    <citation type="submission" date="2018-01" db="EMBL/GenBank/DDBJ databases">
        <title>Whole genome sequencing of Histamine producing bacteria.</title>
        <authorList>
            <person name="Butler K."/>
        </authorList>
    </citation>
    <scope>NUCLEOTIDE SEQUENCE [LARGE SCALE GENOMIC DNA]</scope>
    <source>
        <strain evidence="14 15">NCIMB 13481</strain>
    </source>
</reference>
<evidence type="ECO:0000256" key="7">
    <source>
        <dbReference type="ARBA" id="ARBA00023136"/>
    </source>
</evidence>
<keyword evidence="4 12" id="KW-0378">Hydrolase</keyword>
<comment type="caution">
    <text evidence="14">The sequence shown here is derived from an EMBL/GenBank/DDBJ whole genome shotgun (WGS) entry which is preliminary data.</text>
</comment>
<dbReference type="InterPro" id="IPR013842">
    <property type="entry name" value="LepA_CTD"/>
</dbReference>